<dbReference type="EMBL" id="JAEDAK010000006">
    <property type="protein sequence ID" value="MBH9577253.1"/>
    <property type="molecule type" value="Genomic_DNA"/>
</dbReference>
<dbReference type="InterPro" id="IPR010721">
    <property type="entry name" value="UstE-like"/>
</dbReference>
<accession>A0A931J1Z8</accession>
<feature type="transmembrane region" description="Helical" evidence="1">
    <location>
        <begin position="226"/>
        <end position="246"/>
    </location>
</feature>
<sequence length="307" mass="34078">MHQLRAHLLASLPLVAVFVLLQVALPDPTLLWVNALAQALLFVGVALLPAWRTGRMSYVDIAWPLGLALIGLQVLLLGDPSNLRTLVIGLLYLIAGGRMGVMALVGWRHGHFQRELPRYEYQRLRWQRRGWNERAALLFETASQGLANMSVLALPALLQAANPAPGLSALELAGHALWLAALVFENVADTQKARFGARMRSAGQKNAHCDVGLWRYSRHPNYFGEWMVWNALALSSLPSVLVLAAAGPVWRGPLLAAALAYMSWVMYGVLTHYSGAKPAEHYSVLKRPGYAEYQRRTSMFFPRRPLD</sequence>
<dbReference type="RefSeq" id="WP_198111030.1">
    <property type="nucleotide sequence ID" value="NZ_JAEDAK010000006.1"/>
</dbReference>
<keyword evidence="1" id="KW-0472">Membrane</keyword>
<evidence type="ECO:0000313" key="3">
    <source>
        <dbReference type="Proteomes" id="UP000613266"/>
    </source>
</evidence>
<dbReference type="Gene3D" id="1.20.120.1630">
    <property type="match status" value="1"/>
</dbReference>
<dbReference type="Proteomes" id="UP000613266">
    <property type="component" value="Unassembled WGS sequence"/>
</dbReference>
<keyword evidence="1" id="KW-1133">Transmembrane helix</keyword>
<evidence type="ECO:0000313" key="2">
    <source>
        <dbReference type="EMBL" id="MBH9577253.1"/>
    </source>
</evidence>
<feature type="transmembrane region" description="Helical" evidence="1">
    <location>
        <begin position="58"/>
        <end position="77"/>
    </location>
</feature>
<evidence type="ECO:0000256" key="1">
    <source>
        <dbReference type="SAM" id="Phobius"/>
    </source>
</evidence>
<dbReference type="Pfam" id="PF06966">
    <property type="entry name" value="DUF1295"/>
    <property type="match status" value="1"/>
</dbReference>
<feature type="transmembrane region" description="Helical" evidence="1">
    <location>
        <begin position="252"/>
        <end position="270"/>
    </location>
</feature>
<gene>
    <name evidence="2" type="ORF">I7X39_10125</name>
</gene>
<feature type="transmembrane region" description="Helical" evidence="1">
    <location>
        <begin position="83"/>
        <end position="107"/>
    </location>
</feature>
<proteinExistence type="predicted"/>
<keyword evidence="3" id="KW-1185">Reference proteome</keyword>
<name>A0A931J1Z8_9BURK</name>
<organism evidence="2 3">
    <name type="scientific">Inhella proteolytica</name>
    <dbReference type="NCBI Taxonomy" id="2795029"/>
    <lineage>
        <taxon>Bacteria</taxon>
        <taxon>Pseudomonadati</taxon>
        <taxon>Pseudomonadota</taxon>
        <taxon>Betaproteobacteria</taxon>
        <taxon>Burkholderiales</taxon>
        <taxon>Sphaerotilaceae</taxon>
        <taxon>Inhella</taxon>
    </lineage>
</organism>
<dbReference type="GO" id="GO:0016020">
    <property type="term" value="C:membrane"/>
    <property type="evidence" value="ECO:0007669"/>
    <property type="project" value="TreeGrafter"/>
</dbReference>
<protein>
    <submittedName>
        <fullName evidence="2">DUF1295 domain-containing protein</fullName>
    </submittedName>
</protein>
<dbReference type="PROSITE" id="PS50244">
    <property type="entry name" value="S5A_REDUCTASE"/>
    <property type="match status" value="1"/>
</dbReference>
<feature type="transmembrane region" description="Helical" evidence="1">
    <location>
        <begin position="31"/>
        <end position="51"/>
    </location>
</feature>
<dbReference type="PANTHER" id="PTHR32251">
    <property type="entry name" value="3-OXO-5-ALPHA-STEROID 4-DEHYDROGENASE"/>
    <property type="match status" value="1"/>
</dbReference>
<dbReference type="AlphaFoldDB" id="A0A931J1Z8"/>
<reference evidence="2" key="1">
    <citation type="submission" date="2020-12" db="EMBL/GenBank/DDBJ databases">
        <title>The genome sequence of Inhella sp. 1Y17.</title>
        <authorList>
            <person name="Liu Y."/>
        </authorList>
    </citation>
    <scope>NUCLEOTIDE SEQUENCE</scope>
    <source>
        <strain evidence="2">1Y17</strain>
    </source>
</reference>
<feature type="transmembrane region" description="Helical" evidence="1">
    <location>
        <begin position="7"/>
        <end position="25"/>
    </location>
</feature>
<dbReference type="PANTHER" id="PTHR32251:SF23">
    <property type="entry name" value="3-OXO-5-ALPHA-STEROID 4-DEHYDROGENASE (DUF1295)"/>
    <property type="match status" value="1"/>
</dbReference>
<keyword evidence="1" id="KW-0812">Transmembrane</keyword>
<comment type="caution">
    <text evidence="2">The sequence shown here is derived from an EMBL/GenBank/DDBJ whole genome shotgun (WGS) entry which is preliminary data.</text>
</comment>